<comment type="subcellular location">
    <subcellularLocation>
        <location evidence="1">Membrane</location>
        <topology evidence="1">Single-pass type I membrane protein</topology>
    </subcellularLocation>
</comment>
<accession>A0AAW0LY22</accession>
<evidence type="ECO:0000256" key="6">
    <source>
        <dbReference type="ARBA" id="ARBA00022989"/>
    </source>
</evidence>
<evidence type="ECO:0000256" key="8">
    <source>
        <dbReference type="ARBA" id="ARBA00023170"/>
    </source>
</evidence>
<feature type="chain" id="PRO_5043519411" evidence="10">
    <location>
        <begin position="26"/>
        <end position="267"/>
    </location>
</feature>
<dbReference type="InterPro" id="IPR032675">
    <property type="entry name" value="LRR_dom_sf"/>
</dbReference>
<dbReference type="PRINTS" id="PR00019">
    <property type="entry name" value="LEURICHRPT"/>
</dbReference>
<dbReference type="Gene3D" id="3.80.10.10">
    <property type="entry name" value="Ribonuclease Inhibitor"/>
    <property type="match status" value="1"/>
</dbReference>
<evidence type="ECO:0000256" key="4">
    <source>
        <dbReference type="ARBA" id="ARBA00022729"/>
    </source>
</evidence>
<evidence type="ECO:0000256" key="2">
    <source>
        <dbReference type="ARBA" id="ARBA00022614"/>
    </source>
</evidence>
<evidence type="ECO:0000256" key="10">
    <source>
        <dbReference type="SAM" id="SignalP"/>
    </source>
</evidence>
<dbReference type="PANTHER" id="PTHR27000:SF787">
    <property type="entry name" value="RECEPTOR-LIKE PROTEIN 39"/>
    <property type="match status" value="1"/>
</dbReference>
<dbReference type="Pfam" id="PF00560">
    <property type="entry name" value="LRR_1"/>
    <property type="match status" value="2"/>
</dbReference>
<keyword evidence="7" id="KW-0472">Membrane</keyword>
<dbReference type="InterPro" id="IPR001611">
    <property type="entry name" value="Leu-rich_rpt"/>
</dbReference>
<evidence type="ECO:0000313" key="12">
    <source>
        <dbReference type="Proteomes" id="UP000237347"/>
    </source>
</evidence>
<dbReference type="Proteomes" id="UP000237347">
    <property type="component" value="Unassembled WGS sequence"/>
</dbReference>
<evidence type="ECO:0000256" key="1">
    <source>
        <dbReference type="ARBA" id="ARBA00004479"/>
    </source>
</evidence>
<dbReference type="Pfam" id="PF13855">
    <property type="entry name" value="LRR_8"/>
    <property type="match status" value="1"/>
</dbReference>
<dbReference type="GO" id="GO:0016020">
    <property type="term" value="C:membrane"/>
    <property type="evidence" value="ECO:0007669"/>
    <property type="project" value="UniProtKB-SubCell"/>
</dbReference>
<keyword evidence="9" id="KW-0325">Glycoprotein</keyword>
<evidence type="ECO:0000256" key="7">
    <source>
        <dbReference type="ARBA" id="ARBA00023136"/>
    </source>
</evidence>
<proteinExistence type="predicted"/>
<dbReference type="AlphaFoldDB" id="A0AAW0LY22"/>
<evidence type="ECO:0000256" key="9">
    <source>
        <dbReference type="ARBA" id="ARBA00023180"/>
    </source>
</evidence>
<evidence type="ECO:0000256" key="5">
    <source>
        <dbReference type="ARBA" id="ARBA00022737"/>
    </source>
</evidence>
<dbReference type="PANTHER" id="PTHR27000">
    <property type="entry name" value="LEUCINE-RICH REPEAT RECEPTOR-LIKE PROTEIN KINASE FAMILY PROTEIN-RELATED"/>
    <property type="match status" value="1"/>
</dbReference>
<keyword evidence="4 10" id="KW-0732">Signal</keyword>
<organism evidence="11 12">
    <name type="scientific">Quercus suber</name>
    <name type="common">Cork oak</name>
    <dbReference type="NCBI Taxonomy" id="58331"/>
    <lineage>
        <taxon>Eukaryota</taxon>
        <taxon>Viridiplantae</taxon>
        <taxon>Streptophyta</taxon>
        <taxon>Embryophyta</taxon>
        <taxon>Tracheophyta</taxon>
        <taxon>Spermatophyta</taxon>
        <taxon>Magnoliopsida</taxon>
        <taxon>eudicotyledons</taxon>
        <taxon>Gunneridae</taxon>
        <taxon>Pentapetalae</taxon>
        <taxon>rosids</taxon>
        <taxon>fabids</taxon>
        <taxon>Fagales</taxon>
        <taxon>Fagaceae</taxon>
        <taxon>Quercus</taxon>
    </lineage>
</organism>
<dbReference type="EMBL" id="PKMF04000043">
    <property type="protein sequence ID" value="KAK7855689.1"/>
    <property type="molecule type" value="Genomic_DNA"/>
</dbReference>
<evidence type="ECO:0000256" key="3">
    <source>
        <dbReference type="ARBA" id="ARBA00022692"/>
    </source>
</evidence>
<gene>
    <name evidence="11" type="primary">RLP15_0</name>
    <name evidence="11" type="ORF">CFP56_026935</name>
</gene>
<comment type="caution">
    <text evidence="11">The sequence shown here is derived from an EMBL/GenBank/DDBJ whole genome shotgun (WGS) entry which is preliminary data.</text>
</comment>
<keyword evidence="3" id="KW-0812">Transmembrane</keyword>
<keyword evidence="2" id="KW-0433">Leucine-rich repeat</keyword>
<keyword evidence="6" id="KW-1133">Transmembrane helix</keyword>
<name>A0AAW0LY22_QUESU</name>
<evidence type="ECO:0000313" key="11">
    <source>
        <dbReference type="EMBL" id="KAK7855689.1"/>
    </source>
</evidence>
<keyword evidence="5" id="KW-0677">Repeat</keyword>
<protein>
    <submittedName>
        <fullName evidence="11">Receptor-like protein 15</fullName>
    </submittedName>
</protein>
<keyword evidence="12" id="KW-1185">Reference proteome</keyword>
<keyword evidence="8" id="KW-0675">Receptor</keyword>
<reference evidence="11 12" key="1">
    <citation type="journal article" date="2018" name="Sci. Data">
        <title>The draft genome sequence of cork oak.</title>
        <authorList>
            <person name="Ramos A.M."/>
            <person name="Usie A."/>
            <person name="Barbosa P."/>
            <person name="Barros P.M."/>
            <person name="Capote T."/>
            <person name="Chaves I."/>
            <person name="Simoes F."/>
            <person name="Abreu I."/>
            <person name="Carrasquinho I."/>
            <person name="Faro C."/>
            <person name="Guimaraes J.B."/>
            <person name="Mendonca D."/>
            <person name="Nobrega F."/>
            <person name="Rodrigues L."/>
            <person name="Saibo N.J.M."/>
            <person name="Varela M.C."/>
            <person name="Egas C."/>
            <person name="Matos J."/>
            <person name="Miguel C.M."/>
            <person name="Oliveira M.M."/>
            <person name="Ricardo C.P."/>
            <person name="Goncalves S."/>
        </authorList>
    </citation>
    <scope>NUCLEOTIDE SEQUENCE [LARGE SCALE GENOMIC DNA]</scope>
    <source>
        <strain evidence="12">cv. HL8</strain>
    </source>
</reference>
<feature type="signal peptide" evidence="10">
    <location>
        <begin position="1"/>
        <end position="25"/>
    </location>
</feature>
<dbReference type="SUPFAM" id="SSF52058">
    <property type="entry name" value="L domain-like"/>
    <property type="match status" value="1"/>
</dbReference>
<sequence length="267" mass="30614">MELGRYWWWPVVLVLVHFGMNGCFGCWEQERIALLQYKASTYLDLSWNYIPGWVPNEGTKFYILRKVGGFKRFSALSKLELLHLDGNSFNNSILSSLSGIASLKELYLGSNNLNGSIPIQDFERFSLLSKLEVLHLDYNNFNNSVLQYFSGIASLKQLDLSYNNLNGSIHIQEFKAFSNMEELYLNANEIKDFVTTNDSNILSKLQLLDLSETKISIRILESSAAFPSLRTLYLTYNNLKGSFTTKGKFMPSTSSWWYFALFFLSLA</sequence>